<evidence type="ECO:0000313" key="2">
    <source>
        <dbReference type="Proteomes" id="UP000315440"/>
    </source>
</evidence>
<comment type="caution">
    <text evidence="1">The sequence shown here is derived from an EMBL/GenBank/DDBJ whole genome shotgun (WGS) entry which is preliminary data.</text>
</comment>
<reference evidence="1 2" key="1">
    <citation type="submission" date="2019-02" db="EMBL/GenBank/DDBJ databases">
        <title>Deep-cultivation of Planctomycetes and their phenomic and genomic characterization uncovers novel biology.</title>
        <authorList>
            <person name="Wiegand S."/>
            <person name="Jogler M."/>
            <person name="Boedeker C."/>
            <person name="Pinto D."/>
            <person name="Vollmers J."/>
            <person name="Rivas-Marin E."/>
            <person name="Kohn T."/>
            <person name="Peeters S.H."/>
            <person name="Heuer A."/>
            <person name="Rast P."/>
            <person name="Oberbeckmann S."/>
            <person name="Bunk B."/>
            <person name="Jeske O."/>
            <person name="Meyerdierks A."/>
            <person name="Storesund J.E."/>
            <person name="Kallscheuer N."/>
            <person name="Luecker S."/>
            <person name="Lage O.M."/>
            <person name="Pohl T."/>
            <person name="Merkel B.J."/>
            <person name="Hornburger P."/>
            <person name="Mueller R.-W."/>
            <person name="Bruemmer F."/>
            <person name="Labrenz M."/>
            <person name="Spormann A.M."/>
            <person name="Op Den Camp H."/>
            <person name="Overmann J."/>
            <person name="Amann R."/>
            <person name="Jetten M.S.M."/>
            <person name="Mascher T."/>
            <person name="Medema M.H."/>
            <person name="Devos D.P."/>
            <person name="Kaster A.-K."/>
            <person name="Ovreas L."/>
            <person name="Rohde M."/>
            <person name="Galperin M.Y."/>
            <person name="Jogler C."/>
        </authorList>
    </citation>
    <scope>NUCLEOTIDE SEQUENCE [LARGE SCALE GENOMIC DNA]</scope>
    <source>
        <strain evidence="1 2">Mal64</strain>
    </source>
</reference>
<evidence type="ECO:0008006" key="3">
    <source>
        <dbReference type="Google" id="ProtNLM"/>
    </source>
</evidence>
<keyword evidence="2" id="KW-1185">Reference proteome</keyword>
<dbReference type="InterPro" id="IPR011990">
    <property type="entry name" value="TPR-like_helical_dom_sf"/>
</dbReference>
<name>A0A5C5ZH28_9BACT</name>
<dbReference type="AlphaFoldDB" id="A0A5C5ZH28"/>
<dbReference type="SUPFAM" id="SSF81901">
    <property type="entry name" value="HCP-like"/>
    <property type="match status" value="1"/>
</dbReference>
<evidence type="ECO:0000313" key="1">
    <source>
        <dbReference type="EMBL" id="TWT86642.1"/>
    </source>
</evidence>
<dbReference type="Gene3D" id="1.25.40.10">
    <property type="entry name" value="Tetratricopeptide repeat domain"/>
    <property type="match status" value="1"/>
</dbReference>
<sequence length="237" mass="26431">MGLFSGKWRGGLPSVAVLSSDTSIFYLVAEDGVHGMAVYEADITRDLTQAPPVANWHYKETVEAVRSCKRSLAKECLFKASELGHLDALYLKCRYFDYHADRVALERNLRVGANGGNIKSMVGLGSLLTHNDQLKEAETLFRKAYEKGSIYAINLLASLYACQHNNPTEARQLSMLAADEGDKQGLIGVAAMSMRLEDWDTALSYGKRVEVQDPDTGRKLLKDIQNTRRQLLHIRSH</sequence>
<accession>A0A5C5ZH28</accession>
<gene>
    <name evidence="1" type="ORF">Mal64_34710</name>
</gene>
<dbReference type="RefSeq" id="WP_146402580.1">
    <property type="nucleotide sequence ID" value="NZ_SJPQ01000004.1"/>
</dbReference>
<dbReference type="EMBL" id="SJPQ01000004">
    <property type="protein sequence ID" value="TWT86642.1"/>
    <property type="molecule type" value="Genomic_DNA"/>
</dbReference>
<dbReference type="Proteomes" id="UP000315440">
    <property type="component" value="Unassembled WGS sequence"/>
</dbReference>
<proteinExistence type="predicted"/>
<protein>
    <recommendedName>
        <fullName evidence="3">Sel1 repeat protein</fullName>
    </recommendedName>
</protein>
<organism evidence="1 2">
    <name type="scientific">Pseudobythopirellula maris</name>
    <dbReference type="NCBI Taxonomy" id="2527991"/>
    <lineage>
        <taxon>Bacteria</taxon>
        <taxon>Pseudomonadati</taxon>
        <taxon>Planctomycetota</taxon>
        <taxon>Planctomycetia</taxon>
        <taxon>Pirellulales</taxon>
        <taxon>Lacipirellulaceae</taxon>
        <taxon>Pseudobythopirellula</taxon>
    </lineage>
</organism>